<dbReference type="GO" id="GO:0016740">
    <property type="term" value="F:transferase activity"/>
    <property type="evidence" value="ECO:0007669"/>
    <property type="project" value="UniProtKB-KW"/>
</dbReference>
<feature type="active site" description="Proton acceptor" evidence="2">
    <location>
        <position position="142"/>
    </location>
</feature>
<gene>
    <name evidence="5" type="ORF">THMIRHAS_08920</name>
</gene>
<evidence type="ECO:0000256" key="2">
    <source>
        <dbReference type="PIRSR" id="PIRSR620019-1"/>
    </source>
</evidence>
<reference evidence="6" key="1">
    <citation type="submission" date="2019-11" db="EMBL/GenBank/DDBJ databases">
        <title>Isolation and characterization of two novel species in the genus Thiomicrorhabdus.</title>
        <authorList>
            <person name="Mochizuki J."/>
            <person name="Kojima H."/>
            <person name="Fukui M."/>
        </authorList>
    </citation>
    <scope>NUCLEOTIDE SEQUENCE [LARGE SCALE GENOMIC DNA]</scope>
    <source>
        <strain evidence="6">aks77</strain>
    </source>
</reference>
<evidence type="ECO:0000259" key="4">
    <source>
        <dbReference type="Pfam" id="PF17836"/>
    </source>
</evidence>
<dbReference type="KEGG" id="tse:THMIRHAS_08920"/>
<dbReference type="InterPro" id="IPR001451">
    <property type="entry name" value="Hexapep"/>
</dbReference>
<dbReference type="InterPro" id="IPR041561">
    <property type="entry name" value="PglD_N"/>
</dbReference>
<evidence type="ECO:0000313" key="6">
    <source>
        <dbReference type="Proteomes" id="UP000501726"/>
    </source>
</evidence>
<dbReference type="CDD" id="cd03360">
    <property type="entry name" value="LbH_AT_putative"/>
    <property type="match status" value="1"/>
</dbReference>
<dbReference type="Pfam" id="PF00132">
    <property type="entry name" value="Hexapep"/>
    <property type="match status" value="1"/>
</dbReference>
<dbReference type="Proteomes" id="UP000501726">
    <property type="component" value="Chromosome"/>
</dbReference>
<dbReference type="Gene3D" id="2.160.10.10">
    <property type="entry name" value="Hexapeptide repeat proteins"/>
    <property type="match status" value="1"/>
</dbReference>
<keyword evidence="5" id="KW-0808">Transferase</keyword>
<accession>A0A6F8PTT3</accession>
<feature type="domain" description="PglD N-terminal" evidence="4">
    <location>
        <begin position="7"/>
        <end position="87"/>
    </location>
</feature>
<comment type="similarity">
    <text evidence="1">Belongs to the transferase hexapeptide repeat family.</text>
</comment>
<protein>
    <submittedName>
        <fullName evidence="5">Acetyltransferase</fullName>
    </submittedName>
</protein>
<dbReference type="PANTHER" id="PTHR43300">
    <property type="entry name" value="ACETYLTRANSFERASE"/>
    <property type="match status" value="1"/>
</dbReference>
<name>A0A6F8PTT3_9GAMM</name>
<dbReference type="InterPro" id="IPR020019">
    <property type="entry name" value="AcTrfase_PglD-like"/>
</dbReference>
<dbReference type="RefSeq" id="WP_173271306.1">
    <property type="nucleotide sequence ID" value="NZ_AP021889.1"/>
</dbReference>
<evidence type="ECO:0000313" key="5">
    <source>
        <dbReference type="EMBL" id="BBP45519.1"/>
    </source>
</evidence>
<dbReference type="InterPro" id="IPR011004">
    <property type="entry name" value="Trimer_LpxA-like_sf"/>
</dbReference>
<dbReference type="Gene3D" id="3.40.50.20">
    <property type="match status" value="1"/>
</dbReference>
<dbReference type="SUPFAM" id="SSF51161">
    <property type="entry name" value="Trimeric LpxA-like enzymes"/>
    <property type="match status" value="1"/>
</dbReference>
<dbReference type="InterPro" id="IPR050179">
    <property type="entry name" value="Trans_hexapeptide_repeat"/>
</dbReference>
<dbReference type="NCBIfam" id="TIGR03570">
    <property type="entry name" value="NeuD_NnaD"/>
    <property type="match status" value="1"/>
</dbReference>
<proteinExistence type="inferred from homology"/>
<dbReference type="EMBL" id="AP021889">
    <property type="protein sequence ID" value="BBP45519.1"/>
    <property type="molecule type" value="Genomic_DNA"/>
</dbReference>
<feature type="binding site" evidence="3">
    <location>
        <position position="72"/>
    </location>
    <ligand>
        <name>substrate</name>
    </ligand>
</feature>
<keyword evidence="6" id="KW-1185">Reference proteome</keyword>
<sequence>MLSQQPLMLIGGGGHCRSCIDVIESTHLFQIKGIVEADNASVDASLAYPLLGYDRDLIPLLNETPNCLITIGQLSNPKIRQSVYQHLCSLNANMLTVISAHAYVASTASIGKGTIVMHQALVNAYAQIGENGIINSQALIEHDCVIGNDCHISTGAKVNGGVTIGRGCFIGSGAVIKQGLSLSDNVVVGANSTVLRDITQPGIYTGVIK</sequence>
<organism evidence="5 6">
    <name type="scientific">Thiosulfatimonas sediminis</name>
    <dbReference type="NCBI Taxonomy" id="2675054"/>
    <lineage>
        <taxon>Bacteria</taxon>
        <taxon>Pseudomonadati</taxon>
        <taxon>Pseudomonadota</taxon>
        <taxon>Gammaproteobacteria</taxon>
        <taxon>Thiotrichales</taxon>
        <taxon>Piscirickettsiaceae</taxon>
        <taxon>Thiosulfatimonas</taxon>
    </lineage>
</organism>
<feature type="site" description="Increases basicity of active site His" evidence="2">
    <location>
        <position position="143"/>
    </location>
</feature>
<dbReference type="PANTHER" id="PTHR43300:SF7">
    <property type="entry name" value="UDP-N-ACETYLBACILLOSAMINE N-ACETYLTRANSFERASE"/>
    <property type="match status" value="1"/>
</dbReference>
<feature type="binding site" evidence="3">
    <location>
        <position position="151"/>
    </location>
    <ligand>
        <name>acetyl-CoA</name>
        <dbReference type="ChEBI" id="CHEBI:57288"/>
    </ligand>
</feature>
<evidence type="ECO:0000256" key="1">
    <source>
        <dbReference type="ARBA" id="ARBA00007274"/>
    </source>
</evidence>
<dbReference type="AlphaFoldDB" id="A0A6F8PTT3"/>
<dbReference type="Pfam" id="PF17836">
    <property type="entry name" value="PglD_N"/>
    <property type="match status" value="1"/>
</dbReference>
<evidence type="ECO:0000256" key="3">
    <source>
        <dbReference type="PIRSR" id="PIRSR620019-2"/>
    </source>
</evidence>